<dbReference type="Proteomes" id="UP000789423">
    <property type="component" value="Unassembled WGS sequence"/>
</dbReference>
<evidence type="ECO:0000256" key="1">
    <source>
        <dbReference type="SAM" id="Phobius"/>
    </source>
</evidence>
<keyword evidence="1" id="KW-1133">Transmembrane helix</keyword>
<organism evidence="2 3">
    <name type="scientific">Bacillus rhizoplanae</name>
    <dbReference type="NCBI Taxonomy" id="2880966"/>
    <lineage>
        <taxon>Bacteria</taxon>
        <taxon>Bacillati</taxon>
        <taxon>Bacillota</taxon>
        <taxon>Bacilli</taxon>
        <taxon>Bacillales</taxon>
        <taxon>Bacillaceae</taxon>
        <taxon>Bacillus</taxon>
    </lineage>
</organism>
<proteinExistence type="predicted"/>
<feature type="transmembrane region" description="Helical" evidence="1">
    <location>
        <begin position="7"/>
        <end position="27"/>
    </location>
</feature>
<dbReference type="PROSITE" id="PS51257">
    <property type="entry name" value="PROKAR_LIPOPROTEIN"/>
    <property type="match status" value="1"/>
</dbReference>
<feature type="transmembrane region" description="Helical" evidence="1">
    <location>
        <begin position="97"/>
        <end position="115"/>
    </location>
</feature>
<keyword evidence="1" id="KW-0472">Membrane</keyword>
<accession>A0ABM8Y5H7</accession>
<protein>
    <submittedName>
        <fullName evidence="2">Uncharacterized protein</fullName>
    </submittedName>
</protein>
<dbReference type="EMBL" id="CAKJTI010000001">
    <property type="protein sequence ID" value="CAG9610968.1"/>
    <property type="molecule type" value="Genomic_DNA"/>
</dbReference>
<keyword evidence="1" id="KW-0812">Transmembrane</keyword>
<sequence>MRIFTVLVGFIVAACFQIGLLCMLQRIEQLSLPHLLYELVYVGALFGFGMGIAHYFYKHKIYILIIVFVFLYGWGYYRYNDRVQSILQLHIVSIQHALLLLFCIMFGTIVYRMLFYKENIEKKVR</sequence>
<gene>
    <name evidence="2" type="ORF">BACCIP111899_00140</name>
</gene>
<evidence type="ECO:0000313" key="3">
    <source>
        <dbReference type="Proteomes" id="UP000789423"/>
    </source>
</evidence>
<reference evidence="2 3" key="1">
    <citation type="submission" date="2021-10" db="EMBL/GenBank/DDBJ databases">
        <authorList>
            <person name="Criscuolo A."/>
        </authorList>
    </citation>
    <scope>NUCLEOTIDE SEQUENCE [LARGE SCALE GENOMIC DNA]</scope>
    <source>
        <strain evidence="3">CIP 111899</strain>
    </source>
</reference>
<feature type="transmembrane region" description="Helical" evidence="1">
    <location>
        <begin position="61"/>
        <end position="77"/>
    </location>
</feature>
<feature type="transmembrane region" description="Helical" evidence="1">
    <location>
        <begin position="39"/>
        <end position="56"/>
    </location>
</feature>
<evidence type="ECO:0000313" key="2">
    <source>
        <dbReference type="EMBL" id="CAG9610968.1"/>
    </source>
</evidence>
<name>A0ABM8Y5H7_9BACI</name>
<dbReference type="RefSeq" id="WP_230573319.1">
    <property type="nucleotide sequence ID" value="NZ_CAKJTI010000001.1"/>
</dbReference>
<comment type="caution">
    <text evidence="2">The sequence shown here is derived from an EMBL/GenBank/DDBJ whole genome shotgun (WGS) entry which is preliminary data.</text>
</comment>
<keyword evidence="3" id="KW-1185">Reference proteome</keyword>